<accession>A0ABT0DRY7</accession>
<dbReference type="InterPro" id="IPR036388">
    <property type="entry name" value="WH-like_DNA-bd_sf"/>
</dbReference>
<dbReference type="Gene3D" id="1.10.10.10">
    <property type="entry name" value="Winged helix-like DNA-binding domain superfamily/Winged helix DNA-binding domain"/>
    <property type="match status" value="1"/>
</dbReference>
<organism evidence="1 2">
    <name type="scientific">Ancylobacter koreensis</name>
    <dbReference type="NCBI Taxonomy" id="266121"/>
    <lineage>
        <taxon>Bacteria</taxon>
        <taxon>Pseudomonadati</taxon>
        <taxon>Pseudomonadota</taxon>
        <taxon>Alphaproteobacteria</taxon>
        <taxon>Hyphomicrobiales</taxon>
        <taxon>Xanthobacteraceae</taxon>
        <taxon>Ancylobacter</taxon>
    </lineage>
</organism>
<proteinExistence type="predicted"/>
<dbReference type="EMBL" id="JALKCG010000011">
    <property type="protein sequence ID" value="MCK0210046.1"/>
    <property type="molecule type" value="Genomic_DNA"/>
</dbReference>
<evidence type="ECO:0000313" key="2">
    <source>
        <dbReference type="Proteomes" id="UP001202867"/>
    </source>
</evidence>
<dbReference type="Proteomes" id="UP001202867">
    <property type="component" value="Unassembled WGS sequence"/>
</dbReference>
<dbReference type="RefSeq" id="WP_247202555.1">
    <property type="nucleotide sequence ID" value="NZ_JALKCG010000011.1"/>
</dbReference>
<protein>
    <submittedName>
        <fullName evidence="1">MarR family transcriptional regulator</fullName>
    </submittedName>
</protein>
<comment type="caution">
    <text evidence="1">The sequence shown here is derived from an EMBL/GenBank/DDBJ whole genome shotgun (WGS) entry which is preliminary data.</text>
</comment>
<keyword evidence="2" id="KW-1185">Reference proteome</keyword>
<sequence length="300" mass="32648">MAASEIRAASGRHIYGYEVLMPAEVEERRRLRARPDFPWIARQAAIHLATAYRGNFLLTRVLNDRGRLTLALLMLQMHFEPAGAPGLTVGRLKAEAVALDICSPGRVGAILAAFRLLGLLAPAPDADRRRRRLIVTGRLLDVHRERWRVMLKTLSLVMPEGEAGLARLDDDAFLGPFVDALLEPLRRGWRPVYDIPELALFVDRDGGLMIAFGLFGTAPTGAPATVAGLARAYRVSRSHVVDIVQKATEAGLVRRLDPQADGRSGVVAEPALIDAMERLIATALARQASAVRHALKAVGG</sequence>
<reference evidence="2" key="1">
    <citation type="submission" date="2023-07" db="EMBL/GenBank/DDBJ databases">
        <title>Ancylobacter moscoviensis sp. nov., facultatively methylotrophic bacteria from activated sludge and the reclassification of Starkeya novella (Starkey 1934) Kelly et al. 2000 as Ancylobacter novellus comb. nov., Starkeya koreensis Im et al. 2006 as Ancylobacter koreensis comb.nov., Angulomicrobium tetraedrale Vasil'eva et al. 1986 as Ancylobacter tetraedralis comb. nov., Angulomicrobium amanitiforme Fritz et al. 2004 as Ancylobacter amanitiformis comb. nov. and Methylorhabdus multivorans Doronina et al. 1996 as Ancylobacter multivorans comb. nov. and emended description of the genus Ancylobacter.</title>
        <authorList>
            <person name="Doronina N."/>
            <person name="Chemodurova A."/>
            <person name="Grouzdev D."/>
            <person name="Koziaeva V."/>
            <person name="Shi W."/>
            <person name="Wu L."/>
            <person name="Kaparullina E."/>
        </authorList>
    </citation>
    <scope>NUCLEOTIDE SEQUENCE [LARGE SCALE GENOMIC DNA]</scope>
    <source>
        <strain evidence="2">Jip08</strain>
    </source>
</reference>
<evidence type="ECO:0000313" key="1">
    <source>
        <dbReference type="EMBL" id="MCK0210046.1"/>
    </source>
</evidence>
<name>A0ABT0DRY7_9HYPH</name>
<gene>
    <name evidence="1" type="ORF">MWN33_18595</name>
</gene>